<keyword evidence="2" id="KW-1133">Transmembrane helix</keyword>
<dbReference type="EMBL" id="KZ301972">
    <property type="protein sequence ID" value="PFH53858.1"/>
    <property type="molecule type" value="Genomic_DNA"/>
</dbReference>
<dbReference type="Proteomes" id="UP000242287">
    <property type="component" value="Unassembled WGS sequence"/>
</dbReference>
<sequence length="307" mass="33652">MAEPSVGVLGSVTGLFDGYHMAVFTSQSDDPVDFDNAIIETSRGSTKEISVESDIMYYGLWVTGDSIKYSDYPDASASLAFVGEMVEVYGTVSPDFSPPQFSLDGVQHKPANEPHYNISEPSTNVLLFYASGLEPVERNLILARAPGTQNHTSFSSIRVFQSFSTSTTSIPVITSTQLPSTASPSAITNDGTTKPSHRHVIIGVVVGSVLGMLLLLTALMLLWLRKQRLRRSKTRIETPMSPDLPLQRDPSMVSRNSIKDGGDQVTQQPTPQSYYYYAEPLSVTRVQDIPQLKMAKRPAQVITGEWI</sequence>
<evidence type="ECO:0000256" key="1">
    <source>
        <dbReference type="SAM" id="MobiDB-lite"/>
    </source>
</evidence>
<evidence type="ECO:0000313" key="4">
    <source>
        <dbReference type="Proteomes" id="UP000242287"/>
    </source>
</evidence>
<evidence type="ECO:0000256" key="2">
    <source>
        <dbReference type="SAM" id="Phobius"/>
    </source>
</evidence>
<dbReference type="OrthoDB" id="3258237at2759"/>
<reference evidence="3 4" key="1">
    <citation type="submission" date="2014-02" db="EMBL/GenBank/DDBJ databases">
        <title>Transposable element dynamics among asymbiotic and ectomycorrhizal Amanita fungi.</title>
        <authorList>
            <consortium name="DOE Joint Genome Institute"/>
            <person name="Hess J."/>
            <person name="Skrede I."/>
            <person name="Wolfe B."/>
            <person name="LaButti K."/>
            <person name="Ohm R.A."/>
            <person name="Grigoriev I.V."/>
            <person name="Pringle A."/>
        </authorList>
    </citation>
    <scope>NUCLEOTIDE SEQUENCE [LARGE SCALE GENOMIC DNA]</scope>
    <source>
        <strain evidence="3 4">SKay4041</strain>
    </source>
</reference>
<keyword evidence="2" id="KW-0812">Transmembrane</keyword>
<gene>
    <name evidence="3" type="ORF">AMATHDRAFT_1080</name>
</gene>
<protein>
    <submittedName>
        <fullName evidence="3">Uncharacterized protein</fullName>
    </submittedName>
</protein>
<dbReference type="Gene3D" id="2.60.120.260">
    <property type="entry name" value="Galactose-binding domain-like"/>
    <property type="match status" value="1"/>
</dbReference>
<feature type="region of interest" description="Disordered" evidence="1">
    <location>
        <begin position="238"/>
        <end position="269"/>
    </location>
</feature>
<organism evidence="3 4">
    <name type="scientific">Amanita thiersii Skay4041</name>
    <dbReference type="NCBI Taxonomy" id="703135"/>
    <lineage>
        <taxon>Eukaryota</taxon>
        <taxon>Fungi</taxon>
        <taxon>Dikarya</taxon>
        <taxon>Basidiomycota</taxon>
        <taxon>Agaricomycotina</taxon>
        <taxon>Agaricomycetes</taxon>
        <taxon>Agaricomycetidae</taxon>
        <taxon>Agaricales</taxon>
        <taxon>Pluteineae</taxon>
        <taxon>Amanitaceae</taxon>
        <taxon>Amanita</taxon>
    </lineage>
</organism>
<dbReference type="AlphaFoldDB" id="A0A2A9NUS4"/>
<feature type="transmembrane region" description="Helical" evidence="2">
    <location>
        <begin position="200"/>
        <end position="224"/>
    </location>
</feature>
<keyword evidence="2" id="KW-0472">Membrane</keyword>
<name>A0A2A9NUS4_9AGAR</name>
<proteinExistence type="predicted"/>
<accession>A0A2A9NUS4</accession>
<dbReference type="STRING" id="703135.A0A2A9NUS4"/>
<evidence type="ECO:0000313" key="3">
    <source>
        <dbReference type="EMBL" id="PFH53858.1"/>
    </source>
</evidence>
<keyword evidence="4" id="KW-1185">Reference proteome</keyword>